<evidence type="ECO:0000313" key="4">
    <source>
        <dbReference type="Proteomes" id="UP000271241"/>
    </source>
</evidence>
<gene>
    <name evidence="3" type="ORF">THASP1DRAFT_27388</name>
</gene>
<keyword evidence="4" id="KW-1185">Reference proteome</keyword>
<feature type="compositionally biased region" description="Low complexity" evidence="2">
    <location>
        <begin position="33"/>
        <end position="42"/>
    </location>
</feature>
<dbReference type="AlphaFoldDB" id="A0A4V1IXF2"/>
<name>A0A4V1IXF2_9FUNG</name>
<evidence type="ECO:0000256" key="2">
    <source>
        <dbReference type="SAM" id="MobiDB-lite"/>
    </source>
</evidence>
<accession>A0A4V1IXF2</accession>
<evidence type="ECO:0000256" key="1">
    <source>
        <dbReference type="SAM" id="Coils"/>
    </source>
</evidence>
<proteinExistence type="predicted"/>
<evidence type="ECO:0000313" key="3">
    <source>
        <dbReference type="EMBL" id="RKP10849.1"/>
    </source>
</evidence>
<dbReference type="Proteomes" id="UP000271241">
    <property type="component" value="Unassembled WGS sequence"/>
</dbReference>
<sequence>MRPGLGRQRGRVRKCTSTGSLRSHADTNAVDTASASAWSSSPSTSVLMSPTRTAEALDRSLAVAVATRRSLRESRADSPSVTRKLCQLQQALDSSRVESKKMSDEMRQYISRIQEEMQQITMQMQQQNARIAELERRPTPSPCFHGASSAHNNASHGTLHVTKKVSAEEQVYMHKHASDDEHEQQEACNMSSAGRPGLMRGAADAALLAPFLVSVPQRSHMPRQSQASKIQWMPCNDPPNASGIILQECSMDNRESASADMFTINLDEEEAADTDMPGVSLNDDAELQADKVAARKSDMDAGVLAAGERPVACESMISRFMQQDRLCWKGRLIEEDTVLHELVAAPVPSSVLAHAQLRMSWLPPDELRQVASEHQQAGMEGWSSDNSAGVLDLRQREQCPNSAPLRPRLQHSVSLDSLREERRQQFAYGDMISLMGEQQQGAAHAGELRLRTPSSSSSPSVRSSSHLRQRASDEALNDRTFWHNEKLNRRYAYLLVRKATACR</sequence>
<reference evidence="4" key="1">
    <citation type="journal article" date="2018" name="Nat. Microbiol.">
        <title>Leveraging single-cell genomics to expand the fungal tree of life.</title>
        <authorList>
            <person name="Ahrendt S.R."/>
            <person name="Quandt C.A."/>
            <person name="Ciobanu D."/>
            <person name="Clum A."/>
            <person name="Salamov A."/>
            <person name="Andreopoulos B."/>
            <person name="Cheng J.F."/>
            <person name="Woyke T."/>
            <person name="Pelin A."/>
            <person name="Henrissat B."/>
            <person name="Reynolds N.K."/>
            <person name="Benny G.L."/>
            <person name="Smith M.E."/>
            <person name="James T.Y."/>
            <person name="Grigoriev I.V."/>
        </authorList>
    </citation>
    <scope>NUCLEOTIDE SEQUENCE [LARGE SCALE GENOMIC DNA]</scope>
    <source>
        <strain evidence="4">RSA 1356</strain>
    </source>
</reference>
<feature type="coiled-coil region" evidence="1">
    <location>
        <begin position="110"/>
        <end position="137"/>
    </location>
</feature>
<feature type="compositionally biased region" description="Low complexity" evidence="2">
    <location>
        <begin position="453"/>
        <end position="464"/>
    </location>
</feature>
<organism evidence="3 4">
    <name type="scientific">Thamnocephalis sphaerospora</name>
    <dbReference type="NCBI Taxonomy" id="78915"/>
    <lineage>
        <taxon>Eukaryota</taxon>
        <taxon>Fungi</taxon>
        <taxon>Fungi incertae sedis</taxon>
        <taxon>Zoopagomycota</taxon>
        <taxon>Zoopagomycotina</taxon>
        <taxon>Zoopagomycetes</taxon>
        <taxon>Zoopagales</taxon>
        <taxon>Sigmoideomycetaceae</taxon>
        <taxon>Thamnocephalis</taxon>
    </lineage>
</organism>
<protein>
    <submittedName>
        <fullName evidence="3">Uncharacterized protein</fullName>
    </submittedName>
</protein>
<dbReference type="EMBL" id="KZ992435">
    <property type="protein sequence ID" value="RKP10849.1"/>
    <property type="molecule type" value="Genomic_DNA"/>
</dbReference>
<feature type="region of interest" description="Disordered" evidence="2">
    <location>
        <begin position="438"/>
        <end position="472"/>
    </location>
</feature>
<keyword evidence="1" id="KW-0175">Coiled coil</keyword>
<feature type="region of interest" description="Disordered" evidence="2">
    <location>
        <begin position="1"/>
        <end position="42"/>
    </location>
</feature>